<evidence type="ECO:0000313" key="2">
    <source>
        <dbReference type="Proteomes" id="UP000799755"/>
    </source>
</evidence>
<dbReference type="EMBL" id="MU003499">
    <property type="protein sequence ID" value="KAF2473734.1"/>
    <property type="molecule type" value="Genomic_DNA"/>
</dbReference>
<reference evidence="1" key="1">
    <citation type="journal article" date="2020" name="Stud. Mycol.">
        <title>101 Dothideomycetes genomes: a test case for predicting lifestyles and emergence of pathogens.</title>
        <authorList>
            <person name="Haridas S."/>
            <person name="Albert R."/>
            <person name="Binder M."/>
            <person name="Bloem J."/>
            <person name="Labutti K."/>
            <person name="Salamov A."/>
            <person name="Andreopoulos B."/>
            <person name="Baker S."/>
            <person name="Barry K."/>
            <person name="Bills G."/>
            <person name="Bluhm B."/>
            <person name="Cannon C."/>
            <person name="Castanera R."/>
            <person name="Culley D."/>
            <person name="Daum C."/>
            <person name="Ezra D."/>
            <person name="Gonzalez J."/>
            <person name="Henrissat B."/>
            <person name="Kuo A."/>
            <person name="Liang C."/>
            <person name="Lipzen A."/>
            <person name="Lutzoni F."/>
            <person name="Magnuson J."/>
            <person name="Mondo S."/>
            <person name="Nolan M."/>
            <person name="Ohm R."/>
            <person name="Pangilinan J."/>
            <person name="Park H.-J."/>
            <person name="Ramirez L."/>
            <person name="Alfaro M."/>
            <person name="Sun H."/>
            <person name="Tritt A."/>
            <person name="Yoshinaga Y."/>
            <person name="Zwiers L.-H."/>
            <person name="Turgeon B."/>
            <person name="Goodwin S."/>
            <person name="Spatafora J."/>
            <person name="Crous P."/>
            <person name="Grigoriev I."/>
        </authorList>
    </citation>
    <scope>NUCLEOTIDE SEQUENCE</scope>
    <source>
        <strain evidence="1">ATCC 200398</strain>
    </source>
</reference>
<gene>
    <name evidence="1" type="ORF">BDR25DRAFT_301873</name>
</gene>
<protein>
    <submittedName>
        <fullName evidence="1">PLC-like phosphodiesterase</fullName>
    </submittedName>
</protein>
<dbReference type="Proteomes" id="UP000799755">
    <property type="component" value="Unassembled WGS sequence"/>
</dbReference>
<proteinExistence type="predicted"/>
<comment type="caution">
    <text evidence="1">The sequence shown here is derived from an EMBL/GenBank/DDBJ whole genome shotgun (WGS) entry which is preliminary data.</text>
</comment>
<accession>A0ACB6R337</accession>
<sequence length="683" mass="76149">MSFIKQWRFSVADSLLAVHITPVGAYVASTAGRIFLLDSIYGKERAHADLGMKGTMKFTSSSQGDVLIVGLNNKAIRLNPTTLQTIWTKDISGVAKSTTVFYLNNDFIFAAGGNTLKRFTLNGTQISSYSWATPHKLDVVMRIVAEDLSNITVYLTGDTNIQAIQTQPKAFREIGKSEIFGSGICVPSLAVGRDGIFLATTKGSASPGPSYVQKMGFNLSGLLCIMIIEEASGWDIRLATDSTKSHLFAGTNGFILKLDTQTLKTLSRVSLPGAEGYGLTSIFVANQDVFVGCNGCVYQFDLDLRMTGRTVDPSLSSEMSLHAISEQMLICGQNGKAYAIKLQPSVTSYGPWMSQLWKRIGPRKLREIALPGTHDSGSYGVTGDSAFGQDKEIWQKWCLETLPRRKKDIAVGWARTTSANFLEQLKMGIRYFDLRVALENPGPSFVHGLVGPSYLDLFDQLEDWYKDPENAYEIVLLDFNHFYNMVLDPDHPEQGPHAEIISNLHFRFNDKLFPYANEESRDLTIFQIWNTPYRIFAFYANDIAVKNDRFLWPREKKETSAISVRWAQTDDIETVIDVAEAVANDTINKFKVMQFVRSPSLSMYTNSFLSTRSSIECNQDSLLGLADDMAEESLQRLAYWKGNPTNYKGKINVVVTDWFNVFAPEGSYCGLPPFVDAVVKLNE</sequence>
<keyword evidence="2" id="KW-1185">Reference proteome</keyword>
<name>A0ACB6R337_9PLEO</name>
<organism evidence="1 2">
    <name type="scientific">Lindgomyces ingoldianus</name>
    <dbReference type="NCBI Taxonomy" id="673940"/>
    <lineage>
        <taxon>Eukaryota</taxon>
        <taxon>Fungi</taxon>
        <taxon>Dikarya</taxon>
        <taxon>Ascomycota</taxon>
        <taxon>Pezizomycotina</taxon>
        <taxon>Dothideomycetes</taxon>
        <taxon>Pleosporomycetidae</taxon>
        <taxon>Pleosporales</taxon>
        <taxon>Lindgomycetaceae</taxon>
        <taxon>Lindgomyces</taxon>
    </lineage>
</organism>
<evidence type="ECO:0000313" key="1">
    <source>
        <dbReference type="EMBL" id="KAF2473734.1"/>
    </source>
</evidence>